<dbReference type="InterPro" id="IPR007529">
    <property type="entry name" value="Znf_HIT"/>
</dbReference>
<evidence type="ECO:0000313" key="4">
    <source>
        <dbReference type="EMBL" id="CAH3043309.1"/>
    </source>
</evidence>
<dbReference type="CDD" id="cd23024">
    <property type="entry name" value="zf-HIT_ZNHIT2-3"/>
    <property type="match status" value="1"/>
</dbReference>
<dbReference type="PANTHER" id="PTHR15555">
    <property type="entry name" value="ZINC FINGER HIT DOMAIN CONTAINING PROTEIN 2 PROTEIN FON -RELATED"/>
    <property type="match status" value="1"/>
</dbReference>
<dbReference type="PROSITE" id="PS51083">
    <property type="entry name" value="ZF_HIT"/>
    <property type="match status" value="1"/>
</dbReference>
<evidence type="ECO:0000256" key="1">
    <source>
        <dbReference type="PROSITE-ProRule" id="PRU00453"/>
    </source>
</evidence>
<keyword evidence="5" id="KW-1185">Reference proteome</keyword>
<proteinExistence type="predicted"/>
<dbReference type="Gene3D" id="3.30.60.190">
    <property type="match status" value="1"/>
</dbReference>
<keyword evidence="1" id="KW-0479">Metal-binding</keyword>
<dbReference type="PANTHER" id="PTHR15555:SF0">
    <property type="entry name" value="ZINC FINGER HIT DOMAIN-CONTAINING PROTEIN 2"/>
    <property type="match status" value="1"/>
</dbReference>
<sequence length="414" mass="47628">MADGTQGVFESVLSSHHCQSRCEFCSHNISKYTCPRCSARYCSSTCYKSQKHRQCSELFYKECVMTTLSEQEASCESKRKMLEMLRKLEEEDREANGDFVTDDLEERLGEIDLNTTDAEVIWSAMTEKERKQFEAAVETGHIYEMIDIWVPWWTPRYDTQNRKKIEDLSEDNSVSEESNSNPVEAKEVRGQQIPSVKRNIPSLSSLMKQTKPNPNILFSCIDVLFSYAYIMRLYNGCPDDTSYQAAESLMQLSAVLSQNAVFESIESVVYNSLSVVQNCKELYSEELSHCALLDVINLIQGHDVAQRANFTDCALSDLCRFLSRVREKLKLDMKMKQKDTNLCRSLWLAKKKTEFLLAWIHSNTTVLQSVVSSVQVLHAEVTESCKQHKEETERLEKTWRGTKPPKKMPLITEM</sequence>
<keyword evidence="1" id="KW-0862">Zinc</keyword>
<dbReference type="Pfam" id="PF04438">
    <property type="entry name" value="zf-HIT"/>
    <property type="match status" value="1"/>
</dbReference>
<feature type="region of interest" description="Disordered" evidence="2">
    <location>
        <begin position="168"/>
        <end position="191"/>
    </location>
</feature>
<dbReference type="EMBL" id="CALNXI010000746">
    <property type="protein sequence ID" value="CAH3043309.1"/>
    <property type="molecule type" value="Genomic_DNA"/>
</dbReference>
<dbReference type="InterPro" id="IPR039646">
    <property type="entry name" value="ZNHIT2"/>
</dbReference>
<reference evidence="4 5" key="1">
    <citation type="submission" date="2022-05" db="EMBL/GenBank/DDBJ databases">
        <authorList>
            <consortium name="Genoscope - CEA"/>
            <person name="William W."/>
        </authorList>
    </citation>
    <scope>NUCLEOTIDE SEQUENCE [LARGE SCALE GENOMIC DNA]</scope>
</reference>
<evidence type="ECO:0000313" key="5">
    <source>
        <dbReference type="Proteomes" id="UP001159427"/>
    </source>
</evidence>
<name>A0ABN8N574_9CNID</name>
<evidence type="ECO:0000256" key="2">
    <source>
        <dbReference type="SAM" id="MobiDB-lite"/>
    </source>
</evidence>
<feature type="domain" description="HIT-type" evidence="3">
    <location>
        <begin position="22"/>
        <end position="55"/>
    </location>
</feature>
<dbReference type="SUPFAM" id="SSF144232">
    <property type="entry name" value="HIT/MYND zinc finger-like"/>
    <property type="match status" value="1"/>
</dbReference>
<keyword evidence="1" id="KW-0863">Zinc-finger</keyword>
<dbReference type="Proteomes" id="UP001159427">
    <property type="component" value="Unassembled WGS sequence"/>
</dbReference>
<gene>
    <name evidence="4" type="ORF">PEVE_00040606</name>
</gene>
<accession>A0ABN8N574</accession>
<organism evidence="4 5">
    <name type="scientific">Porites evermanni</name>
    <dbReference type="NCBI Taxonomy" id="104178"/>
    <lineage>
        <taxon>Eukaryota</taxon>
        <taxon>Metazoa</taxon>
        <taxon>Cnidaria</taxon>
        <taxon>Anthozoa</taxon>
        <taxon>Hexacorallia</taxon>
        <taxon>Scleractinia</taxon>
        <taxon>Fungiina</taxon>
        <taxon>Poritidae</taxon>
        <taxon>Porites</taxon>
    </lineage>
</organism>
<protein>
    <recommendedName>
        <fullName evidence="3">HIT-type domain-containing protein</fullName>
    </recommendedName>
</protein>
<evidence type="ECO:0000259" key="3">
    <source>
        <dbReference type="PROSITE" id="PS51083"/>
    </source>
</evidence>
<comment type="caution">
    <text evidence="4">The sequence shown here is derived from an EMBL/GenBank/DDBJ whole genome shotgun (WGS) entry which is preliminary data.</text>
</comment>
<feature type="region of interest" description="Disordered" evidence="2">
    <location>
        <begin position="395"/>
        <end position="414"/>
    </location>
</feature>